<accession>A0AA88GMD2</accession>
<comment type="caution">
    <text evidence="2">The sequence shown here is derived from an EMBL/GenBank/DDBJ whole genome shotgun (WGS) entry which is preliminary data.</text>
</comment>
<dbReference type="RefSeq" id="XP_044548654.1">
    <property type="nucleotide sequence ID" value="XM_044694637.1"/>
</dbReference>
<feature type="compositionally biased region" description="Basic and acidic residues" evidence="1">
    <location>
        <begin position="181"/>
        <end position="193"/>
    </location>
</feature>
<feature type="region of interest" description="Disordered" evidence="1">
    <location>
        <begin position="134"/>
        <end position="224"/>
    </location>
</feature>
<evidence type="ECO:0000313" key="3">
    <source>
        <dbReference type="Proteomes" id="UP000816034"/>
    </source>
</evidence>
<dbReference type="EMBL" id="PYSW02000022">
    <property type="protein sequence ID" value="KAG2382975.1"/>
    <property type="molecule type" value="Genomic_DNA"/>
</dbReference>
<proteinExistence type="predicted"/>
<organism evidence="2 3">
    <name type="scientific">Naegleria lovaniensis</name>
    <name type="common">Amoeba</name>
    <dbReference type="NCBI Taxonomy" id="51637"/>
    <lineage>
        <taxon>Eukaryota</taxon>
        <taxon>Discoba</taxon>
        <taxon>Heterolobosea</taxon>
        <taxon>Tetramitia</taxon>
        <taxon>Eutetramitia</taxon>
        <taxon>Vahlkampfiidae</taxon>
        <taxon>Naegleria</taxon>
    </lineage>
</organism>
<reference evidence="2 3" key="1">
    <citation type="journal article" date="2018" name="BMC Genomics">
        <title>The genome of Naegleria lovaniensis, the basis for a comparative approach to unravel pathogenicity factors of the human pathogenic amoeba N. fowleri.</title>
        <authorList>
            <person name="Liechti N."/>
            <person name="Schurch N."/>
            <person name="Bruggmann R."/>
            <person name="Wittwer M."/>
        </authorList>
    </citation>
    <scope>NUCLEOTIDE SEQUENCE [LARGE SCALE GENOMIC DNA]</scope>
    <source>
        <strain evidence="2 3">ATCC 30569</strain>
    </source>
</reference>
<feature type="region of interest" description="Disordered" evidence="1">
    <location>
        <begin position="399"/>
        <end position="422"/>
    </location>
</feature>
<feature type="compositionally biased region" description="Acidic residues" evidence="1">
    <location>
        <begin position="212"/>
        <end position="222"/>
    </location>
</feature>
<dbReference type="GeneID" id="68097397"/>
<keyword evidence="3" id="KW-1185">Reference proteome</keyword>
<name>A0AA88GMD2_NAELO</name>
<protein>
    <submittedName>
        <fullName evidence="2">Uncharacterized protein</fullName>
    </submittedName>
</protein>
<evidence type="ECO:0000313" key="2">
    <source>
        <dbReference type="EMBL" id="KAG2382975.1"/>
    </source>
</evidence>
<evidence type="ECO:0000256" key="1">
    <source>
        <dbReference type="SAM" id="MobiDB-lite"/>
    </source>
</evidence>
<dbReference type="AlphaFoldDB" id="A0AA88GMD2"/>
<dbReference type="Proteomes" id="UP000816034">
    <property type="component" value="Unassembled WGS sequence"/>
</dbReference>
<gene>
    <name evidence="2" type="ORF">C9374_004942</name>
</gene>
<sequence length="484" mass="53591">MSSIHATTSTISPHFLTPSSAFSPFFLPPTTPSCRLLQDEALNTSHTLNNGGGGGGSGAPGGGGGVSSSLLLSSSIKNFNDVFDHLLAHSDVLQQQQQQQQQQRYERSPLLDMAHLFSPSNDFLNALDFGSFVSSTSHSNDDSSPSSSSSSSSSSQCKSKNVPSLTLQVPDLSNLRPKAKKVVEVKNAKEETKKKRGAKRKKEEEEQQSVCNEEDEEEDDNCSDLLSQSDRSWHVVHSNEKFRNHLSVHITSKTRCEEPCEFVPTKLYSSLKYEIRQCAKLNTHATEDLPFLLGRISMVDSQTFEEIQQDNKSNPVLKGVTESALTKKPESKSSKKNASSVASVGGVEEFNGTLKVQSSTVSYHHKKINFCWQISYFTPSDLENPILTMRSAAFKVYARKPSQNKKKKRNPQQTDTTTAMTTSSSSLSLSSFDEFANCVDELVEFSKKLKDTEKKRSIELLSTKLLQLDPVLFKECLESLHKKN</sequence>
<feature type="compositionally biased region" description="Low complexity" evidence="1">
    <location>
        <begin position="134"/>
        <end position="164"/>
    </location>
</feature>